<dbReference type="GO" id="GO:0009897">
    <property type="term" value="C:external side of plasma membrane"/>
    <property type="evidence" value="ECO:0007669"/>
    <property type="project" value="TreeGrafter"/>
</dbReference>
<dbReference type="InterPro" id="IPR056780">
    <property type="entry name" value="Renin_r_C"/>
</dbReference>
<dbReference type="GO" id="GO:0038023">
    <property type="term" value="F:signaling receptor activity"/>
    <property type="evidence" value="ECO:0007669"/>
    <property type="project" value="InterPro"/>
</dbReference>
<name>A0A1W6EVZ1_AMPCP</name>
<organism evidence="16">
    <name type="scientific">Ampulex compressa</name>
    <name type="common">Emerald cockroach wasp</name>
    <dbReference type="NCBI Taxonomy" id="860918"/>
    <lineage>
        <taxon>Eukaryota</taxon>
        <taxon>Metazoa</taxon>
        <taxon>Ecdysozoa</taxon>
        <taxon>Arthropoda</taxon>
        <taxon>Hexapoda</taxon>
        <taxon>Insecta</taxon>
        <taxon>Pterygota</taxon>
        <taxon>Neoptera</taxon>
        <taxon>Endopterygota</taxon>
        <taxon>Hymenoptera</taxon>
        <taxon>Apocrita</taxon>
        <taxon>Aculeata</taxon>
        <taxon>Apoidea</taxon>
        <taxon>Ampulicidae</taxon>
        <taxon>Ampulicini</taxon>
        <taxon>Ampulex</taxon>
    </lineage>
</organism>
<dbReference type="PANTHER" id="PTHR13351:SF1">
    <property type="entry name" value="RENIN RECEPTOR"/>
    <property type="match status" value="1"/>
</dbReference>
<dbReference type="Pfam" id="PF07850">
    <property type="entry name" value="Renin_r"/>
    <property type="match status" value="1"/>
</dbReference>
<evidence type="ECO:0000256" key="1">
    <source>
        <dbReference type="ARBA" id="ARBA00004115"/>
    </source>
</evidence>
<dbReference type="AlphaFoldDB" id="A0A1W6EVZ1"/>
<evidence type="ECO:0000313" key="16">
    <source>
        <dbReference type="EMBL" id="ARK19881.1"/>
    </source>
</evidence>
<evidence type="ECO:0000256" key="4">
    <source>
        <dbReference type="ARBA" id="ARBA00022475"/>
    </source>
</evidence>
<keyword evidence="7 13" id="KW-0732">Signal</keyword>
<reference evidence="16" key="1">
    <citation type="submission" date="2017-02" db="EMBL/GenBank/DDBJ databases">
        <title>Parasitoid Jewel Wasp Mounts Multi-Pronged Neurochemical Attack to Hijack a Host Brain.</title>
        <authorList>
            <person name="Arvidson R.S."/>
            <person name="Kaiser M."/>
            <person name="Libersat F."/>
            <person name="Adams M.E."/>
        </authorList>
    </citation>
    <scope>NUCLEOTIDE SEQUENCE</scope>
    <source>
        <strain evidence="16">99</strain>
    </source>
</reference>
<feature type="chain" id="PRO_5012438982" evidence="13">
    <location>
        <begin position="18"/>
        <end position="330"/>
    </location>
</feature>
<evidence type="ECO:0000256" key="7">
    <source>
        <dbReference type="ARBA" id="ARBA00022729"/>
    </source>
</evidence>
<dbReference type="OrthoDB" id="7866065at2759"/>
<keyword evidence="5" id="KW-0165">Cleavage on pair of basic residues</keyword>
<evidence type="ECO:0000259" key="14">
    <source>
        <dbReference type="Pfam" id="PF07850"/>
    </source>
</evidence>
<dbReference type="InterPro" id="IPR012493">
    <property type="entry name" value="Renin_rcpt"/>
</dbReference>
<evidence type="ECO:0000256" key="2">
    <source>
        <dbReference type="ARBA" id="ARBA00004251"/>
    </source>
</evidence>
<dbReference type="GO" id="GO:0030177">
    <property type="term" value="P:positive regulation of Wnt signaling pathway"/>
    <property type="evidence" value="ECO:0007669"/>
    <property type="project" value="TreeGrafter"/>
</dbReference>
<keyword evidence="10 12" id="KW-0472">Membrane</keyword>
<evidence type="ECO:0000256" key="10">
    <source>
        <dbReference type="ARBA" id="ARBA00023136"/>
    </source>
</evidence>
<accession>A0A1W6EVZ1</accession>
<keyword evidence="9 12" id="KW-1133">Transmembrane helix</keyword>
<comment type="subcellular location">
    <subcellularLocation>
        <location evidence="2">Cell membrane</location>
        <topology evidence="2">Single-pass type I membrane protein</topology>
    </subcellularLocation>
    <subcellularLocation>
        <location evidence="1">Endoplasmic reticulum membrane</location>
        <topology evidence="1">Single-pass type I membrane protein</topology>
    </subcellularLocation>
    <subcellularLocation>
        <location evidence="3">Vesicle</location>
    </subcellularLocation>
</comment>
<feature type="domain" description="Renin receptor N-terminal" evidence="15">
    <location>
        <begin position="18"/>
        <end position="247"/>
    </location>
</feature>
<evidence type="ECO:0000256" key="12">
    <source>
        <dbReference type="SAM" id="Phobius"/>
    </source>
</evidence>
<evidence type="ECO:0000256" key="8">
    <source>
        <dbReference type="ARBA" id="ARBA00022824"/>
    </source>
</evidence>
<feature type="signal peptide" evidence="13">
    <location>
        <begin position="1"/>
        <end position="17"/>
    </location>
</feature>
<keyword evidence="4" id="KW-1003">Cell membrane</keyword>
<dbReference type="InterPro" id="IPR057318">
    <property type="entry name" value="RENR_N"/>
</dbReference>
<keyword evidence="8" id="KW-0256">Endoplasmic reticulum</keyword>
<evidence type="ECO:0000256" key="3">
    <source>
        <dbReference type="ARBA" id="ARBA00004373"/>
    </source>
</evidence>
<feature type="transmembrane region" description="Helical" evidence="12">
    <location>
        <begin position="284"/>
        <end position="308"/>
    </location>
</feature>
<evidence type="ECO:0000256" key="9">
    <source>
        <dbReference type="ARBA" id="ARBA00022989"/>
    </source>
</evidence>
<dbReference type="PANTHER" id="PTHR13351">
    <property type="entry name" value="RENIN RECEPTOR"/>
    <property type="match status" value="1"/>
</dbReference>
<feature type="domain" description="Renin receptor-like C-terminal transmembrane spanning segment" evidence="14">
    <location>
        <begin position="255"/>
        <end position="329"/>
    </location>
</feature>
<dbReference type="GO" id="GO:0031982">
    <property type="term" value="C:vesicle"/>
    <property type="evidence" value="ECO:0007669"/>
    <property type="project" value="UniProtKB-SubCell"/>
</dbReference>
<dbReference type="GO" id="GO:0005789">
    <property type="term" value="C:endoplasmic reticulum membrane"/>
    <property type="evidence" value="ECO:0007669"/>
    <property type="project" value="UniProtKB-SubCell"/>
</dbReference>
<evidence type="ECO:0000256" key="5">
    <source>
        <dbReference type="ARBA" id="ARBA00022685"/>
    </source>
</evidence>
<dbReference type="Pfam" id="PF25294">
    <property type="entry name" value="RENR_N"/>
    <property type="match status" value="1"/>
</dbReference>
<evidence type="ECO:0000256" key="13">
    <source>
        <dbReference type="SAM" id="SignalP"/>
    </source>
</evidence>
<evidence type="ECO:0000259" key="15">
    <source>
        <dbReference type="Pfam" id="PF25294"/>
    </source>
</evidence>
<keyword evidence="11 16" id="KW-0675">Receptor</keyword>
<evidence type="ECO:0000256" key="6">
    <source>
        <dbReference type="ARBA" id="ARBA00022692"/>
    </source>
</evidence>
<protein>
    <submittedName>
        <fullName evidence="16">Renin receptor-like protein</fullName>
    </submittedName>
</protein>
<keyword evidence="6 12" id="KW-0812">Transmembrane</keyword>
<evidence type="ECO:0000256" key="11">
    <source>
        <dbReference type="ARBA" id="ARBA00023170"/>
    </source>
</evidence>
<dbReference type="EMBL" id="KY563472">
    <property type="protein sequence ID" value="ARK19881.1"/>
    <property type="molecule type" value="mRNA"/>
</dbReference>
<sequence length="330" mass="36591">MLKLLLFCATVLTAVQANGELSLLQIPSSLEFIAQNRVEQSSLKNLLAGLGYTTTEEDNQSHIRIVKPFDLPESLVVIVVNGVESLHIADSKTYPLHADEDEEATWHDINTGIMNRGSRNTLVRFNLGDGVIALGQSALGELKTTPINNTSLTALNPNREDDRKALEEVQLLHAIAQKVPSVIKADSNPDVYWFVVSQIKPVIDAYGKNSSAEAEALSLLKKAIMDIAQAFVKAYDNKTIVAVVTNDGREAPQTRSVTLQRQKRDTNDKVDLNLAKNYSENYPVIFNILLWFGVVFFFSLLAICIAIADMDPGRDSIIYRMTSNRMKKDN</sequence>
<proteinExistence type="evidence at transcript level"/>
<dbReference type="GO" id="GO:0098588">
    <property type="term" value="C:bounding membrane of organelle"/>
    <property type="evidence" value="ECO:0007669"/>
    <property type="project" value="UniProtKB-ARBA"/>
</dbReference>